<comment type="function">
    <text evidence="1 9">Catalyzes the insertion of molybdate into adenylated molybdopterin with the concomitant release of AMP.</text>
</comment>
<dbReference type="SUPFAM" id="SSF53218">
    <property type="entry name" value="Molybdenum cofactor biosynthesis proteins"/>
    <property type="match status" value="1"/>
</dbReference>
<dbReference type="SMART" id="SM00852">
    <property type="entry name" value="MoCF_biosynth"/>
    <property type="match status" value="1"/>
</dbReference>
<dbReference type="CDD" id="cd00887">
    <property type="entry name" value="MoeA"/>
    <property type="match status" value="1"/>
</dbReference>
<reference evidence="12 13" key="1">
    <citation type="submission" date="2020-01" db="EMBL/GenBank/DDBJ databases">
        <title>Paenibacillus soybeanensis sp. nov. isolated from the nodules of soybean (Glycine max(L.) Merr).</title>
        <authorList>
            <person name="Wang H."/>
        </authorList>
    </citation>
    <scope>NUCLEOTIDE SEQUENCE [LARGE SCALE GENOMIC DNA]</scope>
    <source>
        <strain evidence="12 13">T1</strain>
    </source>
</reference>
<keyword evidence="6 9" id="KW-0500">Molybdenum</keyword>
<organism evidence="12 13">
    <name type="scientific">Paenibacillus glycinis</name>
    <dbReference type="NCBI Taxonomy" id="2697035"/>
    <lineage>
        <taxon>Bacteria</taxon>
        <taxon>Bacillati</taxon>
        <taxon>Bacillota</taxon>
        <taxon>Bacilli</taxon>
        <taxon>Bacillales</taxon>
        <taxon>Paenibacillaceae</taxon>
        <taxon>Paenibacillus</taxon>
    </lineage>
</organism>
<dbReference type="SUPFAM" id="SSF63882">
    <property type="entry name" value="MoeA N-terminal region -like"/>
    <property type="match status" value="1"/>
</dbReference>
<keyword evidence="9" id="KW-0479">Metal-binding</keyword>
<evidence type="ECO:0000256" key="4">
    <source>
        <dbReference type="ARBA" id="ARBA00013269"/>
    </source>
</evidence>
<keyword evidence="9" id="KW-0460">Magnesium</keyword>
<dbReference type="Gene3D" id="2.40.340.10">
    <property type="entry name" value="MoeA, C-terminal, domain IV"/>
    <property type="match status" value="1"/>
</dbReference>
<evidence type="ECO:0000256" key="8">
    <source>
        <dbReference type="ARBA" id="ARBA00047317"/>
    </source>
</evidence>
<dbReference type="InterPro" id="IPR036425">
    <property type="entry name" value="MoaB/Mog-like_dom_sf"/>
</dbReference>
<sequence>MNERQQGEARFRRRAVKVDEALRLVLEAAVPERTEIVPLWEAGGRRLAEAVSATTDWPPFARAGLDGFAVRSADTAQASPGAPATLRVVDTVAAGALASADVAPGTAVRIMTGGAVPSGADAVVMLEQTADARVFGQPAVQVKSAAEPGQNIAPRGEEFGRGRVFGQPGELLRPGHVALLGTFGYAHVPVYARPRVAVLATGAELLPVEAPLAPGRIRDSNSAMVASLVAQCGGTPILCGRVPDEPVAVAQAIANALAQCDIVITTGGVSVGDYDVMATLLQSIGNERSTEEQHEAAPSVDAEPSKDEKRFVTDDEHACAVKVEMQDELDDKVLARPMALPQEDAAVMSAVHSKVPSQYASTVTASPHSEEPLHPQDDRLPSNSRLLFNKAAMRPGAPTSAAVVSGKLLIALSGNPGACFVGFELFARAAILRLSGASREEARPKQATAKLVGSFDKGSPHERFVRARLYTENGTLYADPLAFGKSSMMASLPAADGLIRIKAGSVGAAEGSIVNVILLGALGYSTEST</sequence>
<dbReference type="Pfam" id="PF00994">
    <property type="entry name" value="MoCF_biosynth"/>
    <property type="match status" value="1"/>
</dbReference>
<dbReference type="SUPFAM" id="SSF63867">
    <property type="entry name" value="MoeA C-terminal domain-like"/>
    <property type="match status" value="1"/>
</dbReference>
<dbReference type="InterPro" id="IPR038987">
    <property type="entry name" value="MoeA-like"/>
</dbReference>
<feature type="domain" description="MoaB/Mog" evidence="11">
    <location>
        <begin position="197"/>
        <end position="433"/>
    </location>
</feature>
<dbReference type="InterPro" id="IPR005110">
    <property type="entry name" value="MoeA_linker/N"/>
</dbReference>
<dbReference type="Gene3D" id="2.170.190.11">
    <property type="entry name" value="Molybdopterin biosynthesis moea protein, domain 3"/>
    <property type="match status" value="1"/>
</dbReference>
<dbReference type="Gene3D" id="3.40.980.10">
    <property type="entry name" value="MoaB/Mog-like domain"/>
    <property type="match status" value="2"/>
</dbReference>
<dbReference type="InterPro" id="IPR036688">
    <property type="entry name" value="MoeA_C_domain_IV_sf"/>
</dbReference>
<evidence type="ECO:0000256" key="10">
    <source>
        <dbReference type="SAM" id="MobiDB-lite"/>
    </source>
</evidence>
<dbReference type="Pfam" id="PF03454">
    <property type="entry name" value="MoeA_C"/>
    <property type="match status" value="1"/>
</dbReference>
<evidence type="ECO:0000313" key="12">
    <source>
        <dbReference type="EMBL" id="NBD27719.1"/>
    </source>
</evidence>
<proteinExistence type="inferred from homology"/>
<comment type="cofactor">
    <cofactor evidence="9">
        <name>Mg(2+)</name>
        <dbReference type="ChEBI" id="CHEBI:18420"/>
    </cofactor>
</comment>
<comment type="caution">
    <text evidence="12">The sequence shown here is derived from an EMBL/GenBank/DDBJ whole genome shotgun (WGS) entry which is preliminary data.</text>
</comment>
<evidence type="ECO:0000256" key="3">
    <source>
        <dbReference type="ARBA" id="ARBA00010763"/>
    </source>
</evidence>
<dbReference type="PANTHER" id="PTHR10192:SF5">
    <property type="entry name" value="GEPHYRIN"/>
    <property type="match status" value="1"/>
</dbReference>
<dbReference type="InterPro" id="IPR001453">
    <property type="entry name" value="MoaB/Mog_dom"/>
</dbReference>
<feature type="region of interest" description="Disordered" evidence="10">
    <location>
        <begin position="360"/>
        <end position="379"/>
    </location>
</feature>
<dbReference type="Gene3D" id="3.90.105.10">
    <property type="entry name" value="Molybdopterin biosynthesis moea protein, domain 2"/>
    <property type="match status" value="1"/>
</dbReference>
<accession>A0ABW9XZP0</accession>
<dbReference type="InterPro" id="IPR036135">
    <property type="entry name" value="MoeA_linker/N_sf"/>
</dbReference>
<keyword evidence="9" id="KW-0808">Transferase</keyword>
<comment type="similarity">
    <text evidence="3 9">Belongs to the MoeA family.</text>
</comment>
<gene>
    <name evidence="12" type="ORF">GT019_27920</name>
</gene>
<evidence type="ECO:0000259" key="11">
    <source>
        <dbReference type="SMART" id="SM00852"/>
    </source>
</evidence>
<dbReference type="Proteomes" id="UP000665561">
    <property type="component" value="Unassembled WGS sequence"/>
</dbReference>
<dbReference type="EMBL" id="JAAAMV010000029">
    <property type="protein sequence ID" value="NBD27719.1"/>
    <property type="molecule type" value="Genomic_DNA"/>
</dbReference>
<evidence type="ECO:0000256" key="5">
    <source>
        <dbReference type="ARBA" id="ARBA00021108"/>
    </source>
</evidence>
<dbReference type="InterPro" id="IPR005111">
    <property type="entry name" value="MoeA_C_domain_IV"/>
</dbReference>
<comment type="pathway">
    <text evidence="2 9">Cofactor biosynthesis; molybdopterin biosynthesis.</text>
</comment>
<dbReference type="Pfam" id="PF03453">
    <property type="entry name" value="MoeA_N"/>
    <property type="match status" value="1"/>
</dbReference>
<comment type="catalytic activity">
    <reaction evidence="8">
        <text>adenylyl-molybdopterin + molybdate = Mo-molybdopterin + AMP + H(+)</text>
        <dbReference type="Rhea" id="RHEA:35047"/>
        <dbReference type="ChEBI" id="CHEBI:15378"/>
        <dbReference type="ChEBI" id="CHEBI:36264"/>
        <dbReference type="ChEBI" id="CHEBI:62727"/>
        <dbReference type="ChEBI" id="CHEBI:71302"/>
        <dbReference type="ChEBI" id="CHEBI:456215"/>
        <dbReference type="EC" id="2.10.1.1"/>
    </reaction>
</comment>
<protein>
    <recommendedName>
        <fullName evidence="5 9">Molybdopterin molybdenumtransferase</fullName>
        <ecNumber evidence="4 9">2.10.1.1</ecNumber>
    </recommendedName>
</protein>
<dbReference type="RefSeq" id="WP_161746739.1">
    <property type="nucleotide sequence ID" value="NZ_JAAAMV010000029.1"/>
</dbReference>
<dbReference type="PANTHER" id="PTHR10192">
    <property type="entry name" value="MOLYBDOPTERIN BIOSYNTHESIS PROTEIN"/>
    <property type="match status" value="1"/>
</dbReference>
<evidence type="ECO:0000313" key="13">
    <source>
        <dbReference type="Proteomes" id="UP000665561"/>
    </source>
</evidence>
<evidence type="ECO:0000256" key="1">
    <source>
        <dbReference type="ARBA" id="ARBA00002901"/>
    </source>
</evidence>
<evidence type="ECO:0000256" key="2">
    <source>
        <dbReference type="ARBA" id="ARBA00005046"/>
    </source>
</evidence>
<evidence type="ECO:0000256" key="9">
    <source>
        <dbReference type="RuleBase" id="RU365090"/>
    </source>
</evidence>
<dbReference type="EC" id="2.10.1.1" evidence="4 9"/>
<evidence type="ECO:0000256" key="7">
    <source>
        <dbReference type="ARBA" id="ARBA00023150"/>
    </source>
</evidence>
<name>A0ABW9XZP0_9BACL</name>
<keyword evidence="7 9" id="KW-0501">Molybdenum cofactor biosynthesis</keyword>
<feature type="compositionally biased region" description="Basic and acidic residues" evidence="10">
    <location>
        <begin position="368"/>
        <end position="379"/>
    </location>
</feature>
<evidence type="ECO:0000256" key="6">
    <source>
        <dbReference type="ARBA" id="ARBA00022505"/>
    </source>
</evidence>
<feature type="region of interest" description="Disordered" evidence="10">
    <location>
        <begin position="286"/>
        <end position="309"/>
    </location>
</feature>
<keyword evidence="13" id="KW-1185">Reference proteome</keyword>